<dbReference type="SUPFAM" id="SSF49842">
    <property type="entry name" value="TNF-like"/>
    <property type="match status" value="1"/>
</dbReference>
<evidence type="ECO:0000313" key="7">
    <source>
        <dbReference type="EMBL" id="KAK7110096.1"/>
    </source>
</evidence>
<dbReference type="Pfam" id="PF00386">
    <property type="entry name" value="C1q"/>
    <property type="match status" value="1"/>
</dbReference>
<dbReference type="GO" id="GO:0005576">
    <property type="term" value="C:extracellular region"/>
    <property type="evidence" value="ECO:0007669"/>
    <property type="project" value="UniProtKB-SubCell"/>
</dbReference>
<accession>A0AAN9BPI2</accession>
<dbReference type="Gene3D" id="2.60.120.40">
    <property type="match status" value="1"/>
</dbReference>
<proteinExistence type="predicted"/>
<keyword evidence="8" id="KW-1185">Reference proteome</keyword>
<evidence type="ECO:0000256" key="1">
    <source>
        <dbReference type="ARBA" id="ARBA00004613"/>
    </source>
</evidence>
<keyword evidence="2" id="KW-0964">Secreted</keyword>
<evidence type="ECO:0000313" key="8">
    <source>
        <dbReference type="Proteomes" id="UP001374579"/>
    </source>
</evidence>
<sequence>MNMPLIIILSLLLWCPFLSCNAKSLGDRSQNVKHKTDDVSSMTSSRNRRSDDIAPLVPVVSQLSRDMSNVQAELTALKTRTVELENIVCFTVHFSKADVTGLGLNQPVVFDVVQYNAGGGYDKNTGIFTAPIAGTYVFTLSLQRHGSDGTTIIMVIKKGNTVLGVAEAGYSPHEHGTMMATTHLTQGDVISVQTIYGSVVYGSQNTAFSGFRISPF</sequence>
<comment type="caution">
    <text evidence="7">The sequence shown here is derived from an EMBL/GenBank/DDBJ whole genome shotgun (WGS) entry which is preliminary data.</text>
</comment>
<dbReference type="EMBL" id="JBAMIC010000003">
    <property type="protein sequence ID" value="KAK7110096.1"/>
    <property type="molecule type" value="Genomic_DNA"/>
</dbReference>
<dbReference type="PANTHER" id="PTHR22923:SF116">
    <property type="entry name" value="C1Q DOMAIN-CONTAINING PROTEIN"/>
    <property type="match status" value="1"/>
</dbReference>
<gene>
    <name evidence="7" type="ORF">V1264_014024</name>
</gene>
<feature type="signal peptide" evidence="5">
    <location>
        <begin position="1"/>
        <end position="22"/>
    </location>
</feature>
<dbReference type="PANTHER" id="PTHR22923">
    <property type="entry name" value="CEREBELLIN-RELATED"/>
    <property type="match status" value="1"/>
</dbReference>
<dbReference type="PROSITE" id="PS50871">
    <property type="entry name" value="C1Q"/>
    <property type="match status" value="1"/>
</dbReference>
<reference evidence="7 8" key="1">
    <citation type="submission" date="2024-02" db="EMBL/GenBank/DDBJ databases">
        <title>Chromosome-scale genome assembly of the rough periwinkle Littorina saxatilis.</title>
        <authorList>
            <person name="De Jode A."/>
            <person name="Faria R."/>
            <person name="Formenti G."/>
            <person name="Sims Y."/>
            <person name="Smith T.P."/>
            <person name="Tracey A."/>
            <person name="Wood J.M.D."/>
            <person name="Zagrodzka Z.B."/>
            <person name="Johannesson K."/>
            <person name="Butlin R.K."/>
            <person name="Leder E.H."/>
        </authorList>
    </citation>
    <scope>NUCLEOTIDE SEQUENCE [LARGE SCALE GENOMIC DNA]</scope>
    <source>
        <strain evidence="7">Snail1</strain>
        <tissue evidence="7">Muscle</tissue>
    </source>
</reference>
<evidence type="ECO:0000256" key="4">
    <source>
        <dbReference type="SAM" id="MobiDB-lite"/>
    </source>
</evidence>
<dbReference type="AlphaFoldDB" id="A0AAN9BPI2"/>
<dbReference type="InterPro" id="IPR050822">
    <property type="entry name" value="Cerebellin_Synaptic_Org"/>
</dbReference>
<evidence type="ECO:0000256" key="2">
    <source>
        <dbReference type="ARBA" id="ARBA00022525"/>
    </source>
</evidence>
<dbReference type="InterPro" id="IPR001073">
    <property type="entry name" value="C1q_dom"/>
</dbReference>
<feature type="region of interest" description="Disordered" evidence="4">
    <location>
        <begin position="31"/>
        <end position="50"/>
    </location>
</feature>
<name>A0AAN9BPI2_9CAEN</name>
<dbReference type="Proteomes" id="UP001374579">
    <property type="component" value="Unassembled WGS sequence"/>
</dbReference>
<organism evidence="7 8">
    <name type="scientific">Littorina saxatilis</name>
    <dbReference type="NCBI Taxonomy" id="31220"/>
    <lineage>
        <taxon>Eukaryota</taxon>
        <taxon>Metazoa</taxon>
        <taxon>Spiralia</taxon>
        <taxon>Lophotrochozoa</taxon>
        <taxon>Mollusca</taxon>
        <taxon>Gastropoda</taxon>
        <taxon>Caenogastropoda</taxon>
        <taxon>Littorinimorpha</taxon>
        <taxon>Littorinoidea</taxon>
        <taxon>Littorinidae</taxon>
        <taxon>Littorina</taxon>
    </lineage>
</organism>
<feature type="domain" description="C1q" evidence="6">
    <location>
        <begin position="83"/>
        <end position="216"/>
    </location>
</feature>
<feature type="chain" id="PRO_5043023200" description="C1q domain-containing protein" evidence="5">
    <location>
        <begin position="23"/>
        <end position="216"/>
    </location>
</feature>
<dbReference type="PRINTS" id="PR00007">
    <property type="entry name" value="COMPLEMNTC1Q"/>
</dbReference>
<dbReference type="InterPro" id="IPR008983">
    <property type="entry name" value="Tumour_necrosis_fac-like_dom"/>
</dbReference>
<evidence type="ECO:0000256" key="5">
    <source>
        <dbReference type="SAM" id="SignalP"/>
    </source>
</evidence>
<comment type="subcellular location">
    <subcellularLocation>
        <location evidence="1">Secreted</location>
    </subcellularLocation>
</comment>
<evidence type="ECO:0000256" key="3">
    <source>
        <dbReference type="ARBA" id="ARBA00022729"/>
    </source>
</evidence>
<keyword evidence="3 5" id="KW-0732">Signal</keyword>
<protein>
    <recommendedName>
        <fullName evidence="6">C1q domain-containing protein</fullName>
    </recommendedName>
</protein>
<dbReference type="SMART" id="SM00110">
    <property type="entry name" value="C1Q"/>
    <property type="match status" value="1"/>
</dbReference>
<evidence type="ECO:0000259" key="6">
    <source>
        <dbReference type="PROSITE" id="PS50871"/>
    </source>
</evidence>